<organism evidence="1 2">
    <name type="scientific">Pterulicium gracile</name>
    <dbReference type="NCBI Taxonomy" id="1884261"/>
    <lineage>
        <taxon>Eukaryota</taxon>
        <taxon>Fungi</taxon>
        <taxon>Dikarya</taxon>
        <taxon>Basidiomycota</taxon>
        <taxon>Agaricomycotina</taxon>
        <taxon>Agaricomycetes</taxon>
        <taxon>Agaricomycetidae</taxon>
        <taxon>Agaricales</taxon>
        <taxon>Pleurotineae</taxon>
        <taxon>Pterulaceae</taxon>
        <taxon>Pterulicium</taxon>
    </lineage>
</organism>
<sequence length="60" mass="7004">MIGKDDGRLTEDGKKVAECPVDVSVARMVRIVAMFMKDFLKLMVIRSCWLREIFRVERKS</sequence>
<accession>A0A5C3QNY4</accession>
<dbReference type="Proteomes" id="UP000305067">
    <property type="component" value="Unassembled WGS sequence"/>
</dbReference>
<name>A0A5C3QNY4_9AGAR</name>
<dbReference type="EMBL" id="ML178820">
    <property type="protein sequence ID" value="TFL03683.1"/>
    <property type="molecule type" value="Genomic_DNA"/>
</dbReference>
<protein>
    <submittedName>
        <fullName evidence="1">Uncharacterized protein</fullName>
    </submittedName>
</protein>
<dbReference type="AlphaFoldDB" id="A0A5C3QNY4"/>
<keyword evidence="2" id="KW-1185">Reference proteome</keyword>
<reference evidence="1 2" key="1">
    <citation type="journal article" date="2019" name="Nat. Ecol. Evol.">
        <title>Megaphylogeny resolves global patterns of mushroom evolution.</title>
        <authorList>
            <person name="Varga T."/>
            <person name="Krizsan K."/>
            <person name="Foldi C."/>
            <person name="Dima B."/>
            <person name="Sanchez-Garcia M."/>
            <person name="Sanchez-Ramirez S."/>
            <person name="Szollosi G.J."/>
            <person name="Szarkandi J.G."/>
            <person name="Papp V."/>
            <person name="Albert L."/>
            <person name="Andreopoulos W."/>
            <person name="Angelini C."/>
            <person name="Antonin V."/>
            <person name="Barry K.W."/>
            <person name="Bougher N.L."/>
            <person name="Buchanan P."/>
            <person name="Buyck B."/>
            <person name="Bense V."/>
            <person name="Catcheside P."/>
            <person name="Chovatia M."/>
            <person name="Cooper J."/>
            <person name="Damon W."/>
            <person name="Desjardin D."/>
            <person name="Finy P."/>
            <person name="Geml J."/>
            <person name="Haridas S."/>
            <person name="Hughes K."/>
            <person name="Justo A."/>
            <person name="Karasinski D."/>
            <person name="Kautmanova I."/>
            <person name="Kiss B."/>
            <person name="Kocsube S."/>
            <person name="Kotiranta H."/>
            <person name="LaButti K.M."/>
            <person name="Lechner B.E."/>
            <person name="Liimatainen K."/>
            <person name="Lipzen A."/>
            <person name="Lukacs Z."/>
            <person name="Mihaltcheva S."/>
            <person name="Morgado L.N."/>
            <person name="Niskanen T."/>
            <person name="Noordeloos M.E."/>
            <person name="Ohm R.A."/>
            <person name="Ortiz-Santana B."/>
            <person name="Ovrebo C."/>
            <person name="Racz N."/>
            <person name="Riley R."/>
            <person name="Savchenko A."/>
            <person name="Shiryaev A."/>
            <person name="Soop K."/>
            <person name="Spirin V."/>
            <person name="Szebenyi C."/>
            <person name="Tomsovsky M."/>
            <person name="Tulloss R.E."/>
            <person name="Uehling J."/>
            <person name="Grigoriev I.V."/>
            <person name="Vagvolgyi C."/>
            <person name="Papp T."/>
            <person name="Martin F.M."/>
            <person name="Miettinen O."/>
            <person name="Hibbett D.S."/>
            <person name="Nagy L.G."/>
        </authorList>
    </citation>
    <scope>NUCLEOTIDE SEQUENCE [LARGE SCALE GENOMIC DNA]</scope>
    <source>
        <strain evidence="1 2">CBS 309.79</strain>
    </source>
</reference>
<gene>
    <name evidence="1" type="ORF">BDV98DRAFT_564627</name>
</gene>
<proteinExistence type="predicted"/>
<evidence type="ECO:0000313" key="1">
    <source>
        <dbReference type="EMBL" id="TFL03683.1"/>
    </source>
</evidence>
<evidence type="ECO:0000313" key="2">
    <source>
        <dbReference type="Proteomes" id="UP000305067"/>
    </source>
</evidence>